<organism evidence="1 2">
    <name type="scientific">Armillaria ostoyae</name>
    <name type="common">Armillaria root rot fungus</name>
    <dbReference type="NCBI Taxonomy" id="47428"/>
    <lineage>
        <taxon>Eukaryota</taxon>
        <taxon>Fungi</taxon>
        <taxon>Dikarya</taxon>
        <taxon>Basidiomycota</taxon>
        <taxon>Agaricomycotina</taxon>
        <taxon>Agaricomycetes</taxon>
        <taxon>Agaricomycetidae</taxon>
        <taxon>Agaricales</taxon>
        <taxon>Marasmiineae</taxon>
        <taxon>Physalacriaceae</taxon>
        <taxon>Armillaria</taxon>
    </lineage>
</organism>
<dbReference type="AlphaFoldDB" id="A0A284R1S6"/>
<dbReference type="EMBL" id="FUEG01000003">
    <property type="protein sequence ID" value="SJL02669.1"/>
    <property type="molecule type" value="Genomic_DNA"/>
</dbReference>
<gene>
    <name evidence="1" type="ORF">ARMOST_06003</name>
</gene>
<protein>
    <submittedName>
        <fullName evidence="1">Uncharacterized protein</fullName>
    </submittedName>
</protein>
<accession>A0A284R1S6</accession>
<reference evidence="2" key="1">
    <citation type="journal article" date="2017" name="Nat. Ecol. Evol.">
        <title>Genome expansion and lineage-specific genetic innovations in the forest pathogenic fungi Armillaria.</title>
        <authorList>
            <person name="Sipos G."/>
            <person name="Prasanna A.N."/>
            <person name="Walter M.C."/>
            <person name="O'Connor E."/>
            <person name="Balint B."/>
            <person name="Krizsan K."/>
            <person name="Kiss B."/>
            <person name="Hess J."/>
            <person name="Varga T."/>
            <person name="Slot J."/>
            <person name="Riley R."/>
            <person name="Boka B."/>
            <person name="Rigling D."/>
            <person name="Barry K."/>
            <person name="Lee J."/>
            <person name="Mihaltcheva S."/>
            <person name="LaButti K."/>
            <person name="Lipzen A."/>
            <person name="Waldron R."/>
            <person name="Moloney N.M."/>
            <person name="Sperisen C."/>
            <person name="Kredics L."/>
            <person name="Vagvoelgyi C."/>
            <person name="Patrignani A."/>
            <person name="Fitzpatrick D."/>
            <person name="Nagy I."/>
            <person name="Doyle S."/>
            <person name="Anderson J.B."/>
            <person name="Grigoriev I.V."/>
            <person name="Gueldener U."/>
            <person name="Muensterkoetter M."/>
            <person name="Nagy L.G."/>
        </authorList>
    </citation>
    <scope>NUCLEOTIDE SEQUENCE [LARGE SCALE GENOMIC DNA]</scope>
    <source>
        <strain evidence="2">C18/9</strain>
    </source>
</reference>
<evidence type="ECO:0000313" key="2">
    <source>
        <dbReference type="Proteomes" id="UP000219338"/>
    </source>
</evidence>
<dbReference type="Proteomes" id="UP000219338">
    <property type="component" value="Unassembled WGS sequence"/>
</dbReference>
<sequence length="101" mass="11152">MTSEVPEATPMNTLFKNRDEIVTHPPIKDSEVSEISATTSRRFLPRGLSVRESGPSGVHHSIDNMLQFNCDIVMGFEGDLVGKITIDYGVTNADDVLYLIL</sequence>
<keyword evidence="2" id="KW-1185">Reference proteome</keyword>
<proteinExistence type="predicted"/>
<evidence type="ECO:0000313" key="1">
    <source>
        <dbReference type="EMBL" id="SJL02669.1"/>
    </source>
</evidence>
<name>A0A284R1S6_ARMOS</name>